<name>A0A840NNB6_9PSEU</name>
<sequence>MMAVQVILCALLVVLGAALVFIGWRGLRSQLPPNRYVGVRTPATLRSEEAFALGNRVGAPAMLAGGAVAILAGVSEPLLTTVTSAVVVAVLGIAGAFALMVVGGVLGNKAAEAIPAPATAGCGGCPGGCCG</sequence>
<keyword evidence="3" id="KW-1185">Reference proteome</keyword>
<dbReference type="InterPro" id="IPR025962">
    <property type="entry name" value="SdpI/YhfL"/>
</dbReference>
<protein>
    <submittedName>
        <fullName evidence="2">Putative membrane protein</fullName>
    </submittedName>
</protein>
<gene>
    <name evidence="2" type="ORF">BJ969_005679</name>
</gene>
<dbReference type="AlphaFoldDB" id="A0A840NNB6"/>
<keyword evidence="1" id="KW-1133">Transmembrane helix</keyword>
<reference evidence="2 3" key="1">
    <citation type="submission" date="2020-08" db="EMBL/GenBank/DDBJ databases">
        <title>Sequencing the genomes of 1000 actinobacteria strains.</title>
        <authorList>
            <person name="Klenk H.-P."/>
        </authorList>
    </citation>
    <scope>NUCLEOTIDE SEQUENCE [LARGE SCALE GENOMIC DNA]</scope>
    <source>
        <strain evidence="2 3">DSM 45582</strain>
    </source>
</reference>
<accession>A0A840NNB6</accession>
<evidence type="ECO:0000313" key="2">
    <source>
        <dbReference type="EMBL" id="MBB5072591.1"/>
    </source>
</evidence>
<feature type="transmembrane region" description="Helical" evidence="1">
    <location>
        <begin position="53"/>
        <end position="74"/>
    </location>
</feature>
<proteinExistence type="predicted"/>
<feature type="transmembrane region" description="Helical" evidence="1">
    <location>
        <begin position="86"/>
        <end position="106"/>
    </location>
</feature>
<dbReference type="Pfam" id="PF13630">
    <property type="entry name" value="SdpI"/>
    <property type="match status" value="1"/>
</dbReference>
<evidence type="ECO:0000256" key="1">
    <source>
        <dbReference type="SAM" id="Phobius"/>
    </source>
</evidence>
<dbReference type="EMBL" id="JACHIV010000001">
    <property type="protein sequence ID" value="MBB5072591.1"/>
    <property type="molecule type" value="Genomic_DNA"/>
</dbReference>
<comment type="caution">
    <text evidence="2">The sequence shown here is derived from an EMBL/GenBank/DDBJ whole genome shotgun (WGS) entry which is preliminary data.</text>
</comment>
<dbReference type="Proteomes" id="UP000580474">
    <property type="component" value="Unassembled WGS sequence"/>
</dbReference>
<organism evidence="2 3">
    <name type="scientific">Saccharopolyspora gloriosae</name>
    <dbReference type="NCBI Taxonomy" id="455344"/>
    <lineage>
        <taxon>Bacteria</taxon>
        <taxon>Bacillati</taxon>
        <taxon>Actinomycetota</taxon>
        <taxon>Actinomycetes</taxon>
        <taxon>Pseudonocardiales</taxon>
        <taxon>Pseudonocardiaceae</taxon>
        <taxon>Saccharopolyspora</taxon>
    </lineage>
</organism>
<keyword evidence="1" id="KW-0472">Membrane</keyword>
<keyword evidence="1" id="KW-0812">Transmembrane</keyword>
<evidence type="ECO:0000313" key="3">
    <source>
        <dbReference type="Proteomes" id="UP000580474"/>
    </source>
</evidence>